<evidence type="ECO:0000313" key="2">
    <source>
        <dbReference type="Proteomes" id="UP000805704"/>
    </source>
</evidence>
<protein>
    <submittedName>
        <fullName evidence="1">Ubiquitin-60S ribosomal protein L40</fullName>
    </submittedName>
</protein>
<sequence length="123" mass="13837">MVVTVFIRGLSGDIFEINLCDTEDQFKNITVEELRRRIAEREGIPDDQTLLIFNGTHLKDGRRLSDCGVEHESTIHVTVRLRGGGQVDEQETGGEEDEAGGMGDRDGRNASMDRLTDFRCRLQ</sequence>
<evidence type="ECO:0000313" key="1">
    <source>
        <dbReference type="EMBL" id="KAG8006107.1"/>
    </source>
</evidence>
<organism evidence="1 2">
    <name type="scientific">Nibea albiflora</name>
    <name type="common">Yellow drum</name>
    <name type="synonym">Corvina albiflora</name>
    <dbReference type="NCBI Taxonomy" id="240163"/>
    <lineage>
        <taxon>Eukaryota</taxon>
        <taxon>Metazoa</taxon>
        <taxon>Chordata</taxon>
        <taxon>Craniata</taxon>
        <taxon>Vertebrata</taxon>
        <taxon>Euteleostomi</taxon>
        <taxon>Actinopterygii</taxon>
        <taxon>Neopterygii</taxon>
        <taxon>Teleostei</taxon>
        <taxon>Neoteleostei</taxon>
        <taxon>Acanthomorphata</taxon>
        <taxon>Eupercaria</taxon>
        <taxon>Sciaenidae</taxon>
        <taxon>Nibea</taxon>
    </lineage>
</organism>
<keyword evidence="1" id="KW-0687">Ribonucleoprotein</keyword>
<keyword evidence="1" id="KW-0689">Ribosomal protein</keyword>
<reference evidence="1" key="1">
    <citation type="submission" date="2020-04" db="EMBL/GenBank/DDBJ databases">
        <title>A chromosome-scale assembly and high-density genetic map of the yellow drum (Nibea albiflora) genome.</title>
        <authorList>
            <person name="Xu D."/>
            <person name="Zhang W."/>
            <person name="Chen R."/>
            <person name="Tan P."/>
            <person name="Wang L."/>
            <person name="Song H."/>
            <person name="Tian L."/>
            <person name="Zhu Q."/>
            <person name="Wang B."/>
        </authorList>
    </citation>
    <scope>NUCLEOTIDE SEQUENCE</scope>
    <source>
        <strain evidence="1">ZJHYS-2018</strain>
    </source>
</reference>
<proteinExistence type="predicted"/>
<comment type="caution">
    <text evidence="1">The sequence shown here is derived from an EMBL/GenBank/DDBJ whole genome shotgun (WGS) entry which is preliminary data.</text>
</comment>
<dbReference type="EMBL" id="CM024809">
    <property type="protein sequence ID" value="KAG8006107.1"/>
    <property type="molecule type" value="Genomic_DNA"/>
</dbReference>
<keyword evidence="2" id="KW-1185">Reference proteome</keyword>
<gene>
    <name evidence="1" type="primary">RPL40</name>
    <name evidence="1" type="ORF">GBF38_005262</name>
</gene>
<name>A0ACB7EVD9_NIBAL</name>
<accession>A0ACB7EVD9</accession>
<dbReference type="Proteomes" id="UP000805704">
    <property type="component" value="Chromosome 21"/>
</dbReference>